<reference evidence="2" key="1">
    <citation type="submission" date="2020-12" db="EMBL/GenBank/DDBJ databases">
        <title>Ramlibacter sp. nov., isolated from a freshwater alga, Cryptomonas.</title>
        <authorList>
            <person name="Kim H.M."/>
            <person name="Jeon C.O."/>
        </authorList>
    </citation>
    <scope>NUCLEOTIDE SEQUENCE</scope>
    <source>
        <strain evidence="2">CrO1</strain>
    </source>
</reference>
<organism evidence="2 3">
    <name type="scientific">Ramlibacter algicola</name>
    <dbReference type="NCBI Taxonomy" id="2795217"/>
    <lineage>
        <taxon>Bacteria</taxon>
        <taxon>Pseudomonadati</taxon>
        <taxon>Pseudomonadota</taxon>
        <taxon>Betaproteobacteria</taxon>
        <taxon>Burkholderiales</taxon>
        <taxon>Comamonadaceae</taxon>
        <taxon>Ramlibacter</taxon>
    </lineage>
</organism>
<dbReference type="AlphaFoldDB" id="A0A934Q1T9"/>
<dbReference type="InterPro" id="IPR025746">
    <property type="entry name" value="PilX_N_dom"/>
</dbReference>
<evidence type="ECO:0000313" key="2">
    <source>
        <dbReference type="EMBL" id="MBK0392946.1"/>
    </source>
</evidence>
<feature type="domain" description="Type 4 fimbrial biogenesis protein PilX N-terminal" evidence="1">
    <location>
        <begin position="7"/>
        <end position="56"/>
    </location>
</feature>
<keyword evidence="3" id="KW-1185">Reference proteome</keyword>
<evidence type="ECO:0000313" key="3">
    <source>
        <dbReference type="Proteomes" id="UP000617041"/>
    </source>
</evidence>
<name>A0A934Q1T9_9BURK</name>
<dbReference type="Pfam" id="PF14341">
    <property type="entry name" value="PilX_N"/>
    <property type="match status" value="1"/>
</dbReference>
<dbReference type="Proteomes" id="UP000617041">
    <property type="component" value="Unassembled WGS sequence"/>
</dbReference>
<comment type="caution">
    <text evidence="2">The sequence shown here is derived from an EMBL/GenBank/DDBJ whole genome shotgun (WGS) entry which is preliminary data.</text>
</comment>
<sequence>MSRRIQSGMTLVIALIMLIVLTLLVVSAIRFGNISLKIAGNAQTEAEAFAAAQVAVETTVAAIAASPNIATIGANPQLAVSTGAVTYTASVSAPSCVYSKPVSTDTLDPGKAADQVCFEGQDQDKLVTSGGTLTVTPSACKDQQWEVTAGVNDPNSGASVAILQGAAVRVGAQVNCP</sequence>
<dbReference type="RefSeq" id="WP_200787877.1">
    <property type="nucleotide sequence ID" value="NZ_JAEDAO010000001.1"/>
</dbReference>
<gene>
    <name evidence="2" type="ORF">I8E28_10105</name>
</gene>
<protein>
    <recommendedName>
        <fullName evidence="1">Type 4 fimbrial biogenesis protein PilX N-terminal domain-containing protein</fullName>
    </recommendedName>
</protein>
<dbReference type="EMBL" id="JAEDAO010000001">
    <property type="protein sequence ID" value="MBK0392946.1"/>
    <property type="molecule type" value="Genomic_DNA"/>
</dbReference>
<accession>A0A934Q1T9</accession>
<proteinExistence type="predicted"/>
<evidence type="ECO:0000259" key="1">
    <source>
        <dbReference type="Pfam" id="PF14341"/>
    </source>
</evidence>